<proteinExistence type="predicted"/>
<gene>
    <name evidence="1" type="ORF">MIPYR_10361</name>
</gene>
<protein>
    <submittedName>
        <fullName evidence="1">ABC-type amino acid transport/signal transduction systems, periplasmic component/domain</fullName>
    </submittedName>
</protein>
<dbReference type="AlphaFoldDB" id="A0A1Y5P2T5"/>
<accession>A0A1Y5P2T5</accession>
<dbReference type="SUPFAM" id="SSF53850">
    <property type="entry name" value="Periplasmic binding protein-like II"/>
    <property type="match status" value="1"/>
</dbReference>
<reference evidence="1" key="1">
    <citation type="submission" date="2016-03" db="EMBL/GenBank/DDBJ databases">
        <authorList>
            <person name="Ploux O."/>
        </authorList>
    </citation>
    <scope>NUCLEOTIDE SEQUENCE</scope>
    <source>
        <strain evidence="1">UC1</strain>
    </source>
</reference>
<dbReference type="RefSeq" id="WP_295572863.1">
    <property type="nucleotide sequence ID" value="NZ_FLQR01000001.1"/>
</dbReference>
<name>A0A1Y5P2T5_9MICO</name>
<sequence>MPRALRVLAIVSAALALTGCGIPVDPDGTLERIDADRTLRAGASPSGELLRVTGEDVAGPLVDLVEGFARTRGAEVTWEVESEESLVDGLESGALDLAVGGMTDRTPWSDRVSVTRGFTGIPGAEDTPVVFLLPMGENATQSALERYLDEELAR</sequence>
<dbReference type="Gene3D" id="3.40.190.10">
    <property type="entry name" value="Periplasmic binding protein-like II"/>
    <property type="match status" value="1"/>
</dbReference>
<dbReference type="EMBL" id="FLQR01000001">
    <property type="protein sequence ID" value="SBS70228.1"/>
    <property type="molecule type" value="Genomic_DNA"/>
</dbReference>
<dbReference type="PROSITE" id="PS51257">
    <property type="entry name" value="PROKAR_LIPOPROTEIN"/>
    <property type="match status" value="1"/>
</dbReference>
<evidence type="ECO:0000313" key="1">
    <source>
        <dbReference type="EMBL" id="SBS70228.1"/>
    </source>
</evidence>
<organism evidence="1">
    <name type="scientific">uncultured Microbacterium sp</name>
    <dbReference type="NCBI Taxonomy" id="191216"/>
    <lineage>
        <taxon>Bacteria</taxon>
        <taxon>Bacillati</taxon>
        <taxon>Actinomycetota</taxon>
        <taxon>Actinomycetes</taxon>
        <taxon>Micrococcales</taxon>
        <taxon>Microbacteriaceae</taxon>
        <taxon>Microbacterium</taxon>
        <taxon>environmental samples</taxon>
    </lineage>
</organism>